<keyword evidence="1" id="KW-1185">Reference proteome</keyword>
<reference evidence="2" key="1">
    <citation type="submission" date="2022-11" db="UniProtKB">
        <authorList>
            <consortium name="WormBaseParasite"/>
        </authorList>
    </citation>
    <scope>IDENTIFICATION</scope>
</reference>
<protein>
    <submittedName>
        <fullName evidence="2">Paired domain-containing protein</fullName>
    </submittedName>
</protein>
<dbReference type="Proteomes" id="UP000887569">
    <property type="component" value="Unplaced"/>
</dbReference>
<dbReference type="WBParaSite" id="PgB22_g036_t04">
    <property type="protein sequence ID" value="PgB22_g036_t04"/>
    <property type="gene ID" value="PgB22_g036"/>
</dbReference>
<accession>A0A914ZWM1</accession>
<evidence type="ECO:0000313" key="1">
    <source>
        <dbReference type="Proteomes" id="UP000887569"/>
    </source>
</evidence>
<proteinExistence type="predicted"/>
<organism evidence="1 2">
    <name type="scientific">Parascaris univalens</name>
    <name type="common">Nematode worm</name>
    <dbReference type="NCBI Taxonomy" id="6257"/>
    <lineage>
        <taxon>Eukaryota</taxon>
        <taxon>Metazoa</taxon>
        <taxon>Ecdysozoa</taxon>
        <taxon>Nematoda</taxon>
        <taxon>Chromadorea</taxon>
        <taxon>Rhabditida</taxon>
        <taxon>Spirurina</taxon>
        <taxon>Ascaridomorpha</taxon>
        <taxon>Ascaridoidea</taxon>
        <taxon>Ascarididae</taxon>
        <taxon>Parascaris</taxon>
    </lineage>
</organism>
<name>A0A914ZWM1_PARUN</name>
<sequence>MSSSTTGIHPAFIEEHRLRGKDHRDLDFGRKFEEWLKVIYEGGWSDEAKSKAHTLPAFLLRFLTC</sequence>
<dbReference type="AlphaFoldDB" id="A0A914ZWM1"/>
<evidence type="ECO:0000313" key="2">
    <source>
        <dbReference type="WBParaSite" id="PgB22_g036_t04"/>
    </source>
</evidence>